<accession>A0ACC2TPK1</accession>
<keyword evidence="2" id="KW-1185">Reference proteome</keyword>
<dbReference type="Proteomes" id="UP001165960">
    <property type="component" value="Unassembled WGS sequence"/>
</dbReference>
<organism evidence="1 2">
    <name type="scientific">Entomophthora muscae</name>
    <dbReference type="NCBI Taxonomy" id="34485"/>
    <lineage>
        <taxon>Eukaryota</taxon>
        <taxon>Fungi</taxon>
        <taxon>Fungi incertae sedis</taxon>
        <taxon>Zoopagomycota</taxon>
        <taxon>Entomophthoromycotina</taxon>
        <taxon>Entomophthoromycetes</taxon>
        <taxon>Entomophthorales</taxon>
        <taxon>Entomophthoraceae</taxon>
        <taxon>Entomophthora</taxon>
    </lineage>
</organism>
<sequence length="131" mass="15043">MTKQAGVMFYGVNQPSDSCLKDQKRTEELVKTATGPAYQIKYTHFKFGVYMSFHAREFYVVADSYCSKYPWLDLDLKASHFATLPSLNEVEVIDDLIQLWVAGFSELAGKLFTKEDEQQEKLPLNLEVCEE</sequence>
<comment type="caution">
    <text evidence="1">The sequence shown here is derived from an EMBL/GenBank/DDBJ whole genome shotgun (WGS) entry which is preliminary data.</text>
</comment>
<dbReference type="EMBL" id="QTSX02002263">
    <property type="protein sequence ID" value="KAJ9076588.1"/>
    <property type="molecule type" value="Genomic_DNA"/>
</dbReference>
<name>A0ACC2TPK1_9FUNG</name>
<evidence type="ECO:0000313" key="2">
    <source>
        <dbReference type="Proteomes" id="UP001165960"/>
    </source>
</evidence>
<protein>
    <submittedName>
        <fullName evidence="1">Uncharacterized protein</fullName>
    </submittedName>
</protein>
<gene>
    <name evidence="1" type="ORF">DSO57_1024590</name>
</gene>
<proteinExistence type="predicted"/>
<evidence type="ECO:0000313" key="1">
    <source>
        <dbReference type="EMBL" id="KAJ9076588.1"/>
    </source>
</evidence>
<reference evidence="1" key="1">
    <citation type="submission" date="2022-04" db="EMBL/GenBank/DDBJ databases">
        <title>Genome of the entomopathogenic fungus Entomophthora muscae.</title>
        <authorList>
            <person name="Elya C."/>
            <person name="Lovett B.R."/>
            <person name="Lee E."/>
            <person name="Macias A.M."/>
            <person name="Hajek A.E."/>
            <person name="De Bivort B.L."/>
            <person name="Kasson M.T."/>
            <person name="De Fine Licht H.H."/>
            <person name="Stajich J.E."/>
        </authorList>
    </citation>
    <scope>NUCLEOTIDE SEQUENCE</scope>
    <source>
        <strain evidence="1">Berkeley</strain>
    </source>
</reference>